<name>A0A7S1JL11_9ALVE</name>
<gene>
    <name evidence="2" type="ORF">VBRA1451_LOCUS2035</name>
</gene>
<sequence length="182" mass="19490">MAASGAPPSYDDYDRPASGQPMVTAQPVVVFSHQTGAPQTVGAPAPAQAPQQQVIHVTHSQPPQAPPQQHVMQPQLPQAQVFGQPQLQYMPITIVGPQMHPVTVHARVIAPGEMIHNPGREAIWVVDPATGRPVVTKMKSTPSPLAWVLCVLCPACCCCALCCLREIHHYLPSGQLVGIQRS</sequence>
<evidence type="ECO:0000256" key="1">
    <source>
        <dbReference type="SAM" id="MobiDB-lite"/>
    </source>
</evidence>
<organism evidence="2">
    <name type="scientific">Vitrella brassicaformis</name>
    <dbReference type="NCBI Taxonomy" id="1169539"/>
    <lineage>
        <taxon>Eukaryota</taxon>
        <taxon>Sar</taxon>
        <taxon>Alveolata</taxon>
        <taxon>Colpodellida</taxon>
        <taxon>Vitrellaceae</taxon>
        <taxon>Vitrella</taxon>
    </lineage>
</organism>
<proteinExistence type="predicted"/>
<accession>A0A7S1JL11</accession>
<reference evidence="2" key="1">
    <citation type="submission" date="2021-01" db="EMBL/GenBank/DDBJ databases">
        <authorList>
            <person name="Corre E."/>
            <person name="Pelletier E."/>
            <person name="Niang G."/>
            <person name="Scheremetjew M."/>
            <person name="Finn R."/>
            <person name="Kale V."/>
            <person name="Holt S."/>
            <person name="Cochrane G."/>
            <person name="Meng A."/>
            <person name="Brown T."/>
            <person name="Cohen L."/>
        </authorList>
    </citation>
    <scope>NUCLEOTIDE SEQUENCE</scope>
    <source>
        <strain evidence="2">CCMP3346</strain>
    </source>
</reference>
<dbReference type="EMBL" id="HBGB01003488">
    <property type="protein sequence ID" value="CAD9046981.1"/>
    <property type="molecule type" value="Transcribed_RNA"/>
</dbReference>
<evidence type="ECO:0000313" key="2">
    <source>
        <dbReference type="EMBL" id="CAD9046981.1"/>
    </source>
</evidence>
<feature type="region of interest" description="Disordered" evidence="1">
    <location>
        <begin position="1"/>
        <end position="21"/>
    </location>
</feature>
<dbReference type="AlphaFoldDB" id="A0A7S1JL11"/>
<protein>
    <submittedName>
        <fullName evidence="2">Uncharacterized protein</fullName>
    </submittedName>
</protein>